<evidence type="ECO:0000256" key="1">
    <source>
        <dbReference type="SAM" id="Coils"/>
    </source>
</evidence>
<keyword evidence="3" id="KW-1185">Reference proteome</keyword>
<feature type="coiled-coil region" evidence="1">
    <location>
        <begin position="192"/>
        <end position="219"/>
    </location>
</feature>
<evidence type="ECO:0000313" key="2">
    <source>
        <dbReference type="EMBL" id="KHJ78960.1"/>
    </source>
</evidence>
<organism evidence="2 3">
    <name type="scientific">Oesophagostomum dentatum</name>
    <name type="common">Nodular worm</name>
    <dbReference type="NCBI Taxonomy" id="61180"/>
    <lineage>
        <taxon>Eukaryota</taxon>
        <taxon>Metazoa</taxon>
        <taxon>Ecdysozoa</taxon>
        <taxon>Nematoda</taxon>
        <taxon>Chromadorea</taxon>
        <taxon>Rhabditida</taxon>
        <taxon>Rhabditina</taxon>
        <taxon>Rhabditomorpha</taxon>
        <taxon>Strongyloidea</taxon>
        <taxon>Strongylidae</taxon>
        <taxon>Oesophagostomum</taxon>
    </lineage>
</organism>
<accession>A0A0B1S6U4</accession>
<gene>
    <name evidence="2" type="ORF">OESDEN_21410</name>
</gene>
<dbReference type="EMBL" id="KN607764">
    <property type="protein sequence ID" value="KHJ78960.1"/>
    <property type="molecule type" value="Genomic_DNA"/>
</dbReference>
<reference evidence="2 3" key="1">
    <citation type="submission" date="2014-03" db="EMBL/GenBank/DDBJ databases">
        <title>Draft genome of the hookworm Oesophagostomum dentatum.</title>
        <authorList>
            <person name="Mitreva M."/>
        </authorList>
    </citation>
    <scope>NUCLEOTIDE SEQUENCE [LARGE SCALE GENOMIC DNA]</scope>
    <source>
        <strain evidence="2 3">OD-Hann</strain>
    </source>
</reference>
<dbReference type="AlphaFoldDB" id="A0A0B1S6U4"/>
<dbReference type="Proteomes" id="UP000053660">
    <property type="component" value="Unassembled WGS sequence"/>
</dbReference>
<name>A0A0B1S6U4_OESDE</name>
<keyword evidence="1" id="KW-0175">Coiled coil</keyword>
<proteinExistence type="predicted"/>
<evidence type="ECO:0000313" key="3">
    <source>
        <dbReference type="Proteomes" id="UP000053660"/>
    </source>
</evidence>
<dbReference type="OrthoDB" id="5863301at2759"/>
<protein>
    <submittedName>
        <fullName evidence="2">Uncharacterized protein</fullName>
    </submittedName>
</protein>
<sequence length="227" mass="24487">MTSISTAVGNDDKTLCNLNNPDDSLCTDEFEIISSDTLDNGGLAEHSQDTVSQWSIQHSIKVESLVPMNNLASLLCSTHSDEDGATPTSTVKTAVGKETVSSMKPLMTSLPEQPTLDAKVQETPVLAGTMEQLPSLAASTVTDASALGDSDATLEDVLRSQSETREMLEKAIISLDSFNREKNEMSTRLATVTSLELEVEKLKNRITELEKENAALKENEKVRSVVG</sequence>